<comment type="similarity">
    <text evidence="3">Belongs to the Nudix hydrolase family.</text>
</comment>
<evidence type="ECO:0000256" key="3">
    <source>
        <dbReference type="RuleBase" id="RU003476"/>
    </source>
</evidence>
<evidence type="ECO:0000259" key="4">
    <source>
        <dbReference type="PROSITE" id="PS51462"/>
    </source>
</evidence>
<keyword evidence="2 3" id="KW-0378">Hydrolase</keyword>
<gene>
    <name evidence="5" type="ORF">FC51_GL001815</name>
</gene>
<comment type="cofactor">
    <cofactor evidence="1">
        <name>Mg(2+)</name>
        <dbReference type="ChEBI" id="CHEBI:18420"/>
    </cofactor>
</comment>
<dbReference type="PATRIC" id="fig|1423784.4.peg.1849"/>
<dbReference type="PROSITE" id="PS00893">
    <property type="entry name" value="NUDIX_BOX"/>
    <property type="match status" value="1"/>
</dbReference>
<dbReference type="RefSeq" id="WP_057909935.1">
    <property type="nucleotide sequence ID" value="NZ_AZGK01000004.1"/>
</dbReference>
<dbReference type="PANTHER" id="PTHR43046">
    <property type="entry name" value="GDP-MANNOSE MANNOSYL HYDROLASE"/>
    <property type="match status" value="1"/>
</dbReference>
<evidence type="ECO:0000313" key="5">
    <source>
        <dbReference type="EMBL" id="KRM46902.1"/>
    </source>
</evidence>
<dbReference type="Pfam" id="PF00293">
    <property type="entry name" value="NUDIX"/>
    <property type="match status" value="1"/>
</dbReference>
<name>A0A0R1Z4N5_9LACO</name>
<dbReference type="AlphaFoldDB" id="A0A0R1Z4N5"/>
<sequence length="163" mass="18710">MTYSRSEPIEMVNMCMIYNEQTREVLVEDKTDVAWKFGHTFPGGHVEKGESLYDAMVREVFEETGLKVSHLQSCGTVEWFNETPAYRRIGFLYKTTHFSGELKQSDEGKNYWLPLKDLNEANTAESFMKFLKIFTDPDTVDATSPIMNGSLTIIPKDDTTRES</sequence>
<evidence type="ECO:0000256" key="1">
    <source>
        <dbReference type="ARBA" id="ARBA00001946"/>
    </source>
</evidence>
<dbReference type="PANTHER" id="PTHR43046:SF2">
    <property type="entry name" value="8-OXO-DGTP DIPHOSPHATASE-RELATED"/>
    <property type="match status" value="1"/>
</dbReference>
<dbReference type="Proteomes" id="UP000051957">
    <property type="component" value="Unassembled WGS sequence"/>
</dbReference>
<dbReference type="PROSITE" id="PS51462">
    <property type="entry name" value="NUDIX"/>
    <property type="match status" value="1"/>
</dbReference>
<dbReference type="CDD" id="cd18875">
    <property type="entry name" value="NUDIX_Hydrolase"/>
    <property type="match status" value="1"/>
</dbReference>
<dbReference type="GO" id="GO:0016787">
    <property type="term" value="F:hydrolase activity"/>
    <property type="evidence" value="ECO:0007669"/>
    <property type="project" value="UniProtKB-KW"/>
</dbReference>
<dbReference type="InterPro" id="IPR015797">
    <property type="entry name" value="NUDIX_hydrolase-like_dom_sf"/>
</dbReference>
<feature type="domain" description="Nudix hydrolase" evidence="4">
    <location>
        <begin position="8"/>
        <end position="136"/>
    </location>
</feature>
<dbReference type="EMBL" id="AZGK01000004">
    <property type="protein sequence ID" value="KRM46902.1"/>
    <property type="molecule type" value="Genomic_DNA"/>
</dbReference>
<protein>
    <submittedName>
        <fullName evidence="5">NUDIX hydrolase</fullName>
    </submittedName>
</protein>
<evidence type="ECO:0000256" key="2">
    <source>
        <dbReference type="ARBA" id="ARBA00022801"/>
    </source>
</evidence>
<dbReference type="InterPro" id="IPR020476">
    <property type="entry name" value="Nudix_hydrolase"/>
</dbReference>
<dbReference type="InterPro" id="IPR020084">
    <property type="entry name" value="NUDIX_hydrolase_CS"/>
</dbReference>
<dbReference type="GeneID" id="69802414"/>
<comment type="caution">
    <text evidence="5">The sequence shown here is derived from an EMBL/GenBank/DDBJ whole genome shotgun (WGS) entry which is preliminary data.</text>
</comment>
<dbReference type="PRINTS" id="PR00502">
    <property type="entry name" value="NUDIXFAMILY"/>
</dbReference>
<dbReference type="Gene3D" id="3.90.79.10">
    <property type="entry name" value="Nucleoside Triphosphate Pyrophosphohydrolase"/>
    <property type="match status" value="1"/>
</dbReference>
<dbReference type="SUPFAM" id="SSF55811">
    <property type="entry name" value="Nudix"/>
    <property type="match status" value="1"/>
</dbReference>
<reference evidence="5 6" key="1">
    <citation type="journal article" date="2015" name="Genome Announc.">
        <title>Expanding the biotechnology potential of lactobacilli through comparative genomics of 213 strains and associated genera.</title>
        <authorList>
            <person name="Sun Z."/>
            <person name="Harris H.M."/>
            <person name="McCann A."/>
            <person name="Guo C."/>
            <person name="Argimon S."/>
            <person name="Zhang W."/>
            <person name="Yang X."/>
            <person name="Jeffery I.B."/>
            <person name="Cooney J.C."/>
            <person name="Kagawa T.F."/>
            <person name="Liu W."/>
            <person name="Song Y."/>
            <person name="Salvetti E."/>
            <person name="Wrobel A."/>
            <person name="Rasinkangas P."/>
            <person name="Parkhill J."/>
            <person name="Rea M.C."/>
            <person name="O'Sullivan O."/>
            <person name="Ritari J."/>
            <person name="Douillard F.P."/>
            <person name="Paul Ross R."/>
            <person name="Yang R."/>
            <person name="Briner A.E."/>
            <person name="Felis G.E."/>
            <person name="de Vos W.M."/>
            <person name="Barrangou R."/>
            <person name="Klaenhammer T.R."/>
            <person name="Caufield P.W."/>
            <person name="Cui Y."/>
            <person name="Zhang H."/>
            <person name="O'Toole P.W."/>
        </authorList>
    </citation>
    <scope>NUCLEOTIDE SEQUENCE [LARGE SCALE GENOMIC DNA]</scope>
    <source>
        <strain evidence="5 6">DSM 5707</strain>
    </source>
</reference>
<accession>A0A0R1Z4N5</accession>
<evidence type="ECO:0000313" key="6">
    <source>
        <dbReference type="Proteomes" id="UP000051957"/>
    </source>
</evidence>
<proteinExistence type="inferred from homology"/>
<organism evidence="5 6">
    <name type="scientific">Lentilactobacillus parabuchneri DSM 5707 = NBRC 107865</name>
    <dbReference type="NCBI Taxonomy" id="1423784"/>
    <lineage>
        <taxon>Bacteria</taxon>
        <taxon>Bacillati</taxon>
        <taxon>Bacillota</taxon>
        <taxon>Bacilli</taxon>
        <taxon>Lactobacillales</taxon>
        <taxon>Lactobacillaceae</taxon>
        <taxon>Lentilactobacillus</taxon>
    </lineage>
</organism>
<dbReference type="InterPro" id="IPR000086">
    <property type="entry name" value="NUDIX_hydrolase_dom"/>
</dbReference>